<proteinExistence type="evidence at transcript level"/>
<organism evidence="2">
    <name type="scientific">Ixodes ricinus</name>
    <name type="common">Common tick</name>
    <name type="synonym">Acarus ricinus</name>
    <dbReference type="NCBI Taxonomy" id="34613"/>
    <lineage>
        <taxon>Eukaryota</taxon>
        <taxon>Metazoa</taxon>
        <taxon>Ecdysozoa</taxon>
        <taxon>Arthropoda</taxon>
        <taxon>Chelicerata</taxon>
        <taxon>Arachnida</taxon>
        <taxon>Acari</taxon>
        <taxon>Parasitiformes</taxon>
        <taxon>Ixodida</taxon>
        <taxon>Ixodoidea</taxon>
        <taxon>Ixodidae</taxon>
        <taxon>Ixodinae</taxon>
        <taxon>Ixodes</taxon>
    </lineage>
</organism>
<name>A0A090XEV2_IXORI</name>
<evidence type="ECO:0000313" key="2">
    <source>
        <dbReference type="EMBL" id="JAC93513.1"/>
    </source>
</evidence>
<accession>A0A090XEV2</accession>
<evidence type="ECO:0000256" key="1">
    <source>
        <dbReference type="SAM" id="MobiDB-lite"/>
    </source>
</evidence>
<feature type="region of interest" description="Disordered" evidence="1">
    <location>
        <begin position="46"/>
        <end position="67"/>
    </location>
</feature>
<reference evidence="2" key="1">
    <citation type="journal article" date="2015" name="PLoS Negl. Trop. Dis.">
        <title>Deep Sequencing Analysis of the Ixodes ricinus Haemocytome.</title>
        <authorList>
            <person name="Kotsyfakis M."/>
            <person name="Kopacek P."/>
            <person name="Franta Z."/>
            <person name="Pedra J.H."/>
            <person name="Ribeiro J.M."/>
        </authorList>
    </citation>
    <scope>NUCLEOTIDE SEQUENCE</scope>
</reference>
<dbReference type="EMBL" id="GBIH01001197">
    <property type="protein sequence ID" value="JAC93513.1"/>
    <property type="molecule type" value="mRNA"/>
</dbReference>
<sequence>MATGCWRGELSEVELQMLQYSESLGLVPYAGTPSKCLSEEDARAVLRRTPPSPTPDPDSWRLTTTAW</sequence>
<protein>
    <submittedName>
        <fullName evidence="2">Uncharacterized protein</fullName>
    </submittedName>
</protein>
<dbReference type="AlphaFoldDB" id="A0A090XEV2"/>